<feature type="compositionally biased region" description="Low complexity" evidence="2">
    <location>
        <begin position="75"/>
        <end position="90"/>
    </location>
</feature>
<dbReference type="Pfam" id="PF00172">
    <property type="entry name" value="Zn_clus"/>
    <property type="match status" value="1"/>
</dbReference>
<feature type="region of interest" description="Disordered" evidence="2">
    <location>
        <begin position="65"/>
        <end position="90"/>
    </location>
</feature>
<dbReference type="EMBL" id="JAULSN010000002">
    <property type="protein sequence ID" value="KAK3379504.1"/>
    <property type="molecule type" value="Genomic_DNA"/>
</dbReference>
<evidence type="ECO:0000259" key="3">
    <source>
        <dbReference type="PROSITE" id="PS50048"/>
    </source>
</evidence>
<protein>
    <recommendedName>
        <fullName evidence="3">Zn(2)-C6 fungal-type domain-containing protein</fullName>
    </recommendedName>
</protein>
<evidence type="ECO:0000313" key="4">
    <source>
        <dbReference type="EMBL" id="KAK3379504.1"/>
    </source>
</evidence>
<comment type="caution">
    <text evidence="4">The sequence shown here is derived from an EMBL/GenBank/DDBJ whole genome shotgun (WGS) entry which is preliminary data.</text>
</comment>
<dbReference type="GO" id="GO:0008270">
    <property type="term" value="F:zinc ion binding"/>
    <property type="evidence" value="ECO:0007669"/>
    <property type="project" value="InterPro"/>
</dbReference>
<dbReference type="PROSITE" id="PS50048">
    <property type="entry name" value="ZN2_CY6_FUNGAL_2"/>
    <property type="match status" value="1"/>
</dbReference>
<dbReference type="CDD" id="cd00067">
    <property type="entry name" value="GAL4"/>
    <property type="match status" value="1"/>
</dbReference>
<sequence length="560" mass="61798">MVYCGKASLGCQSCRTRRIKCDKVRPHCTQCVRVGKQCPGYRDQLSLMFRDESTKVIQKAHAQWGVAESPETGESSDLSPASASSSASSNGSRAWMLDRARHESLPPRDGHIVFLANMHGEIDATKIDKAVQFYIERYVIGLPDEPKVGQELQGKKWAHTPEIRDIMAAVGLASMSNLTGNKELYILAREQYGLALRHMALSIRNSKGALDLEVAMRMVVMLALFEMIRGRAQPITATARTHLMGGAALLKSVLPFIKSPADGVRGLLQMCFSMLGSVQGSLQQLSTEPNVLIPTQASLSTTESLLPSTFFDWIEAGGSLNSTPDRPAAELINMVTRFVQLSISVRSRGFGDRQPKTTKMITELLDLDGQLEAWEHGQEGVWGFAEKKADAGFFPPEAVLDGCYHVYKDMWAARVWNHYRWARIMSSQMLLESVERFPKSSLPLVSAAQQRLSLDTIARVARDSLVSIPTHYRHPGLERAHCEYFDQTKGGAGIGAAGIPSLLFQIKVAGAAPGVPHHHRAWALAMLETIWANSGMFQAKALAEMLYKANDEHLVKEEPK</sequence>
<dbReference type="SMART" id="SM00066">
    <property type="entry name" value="GAL4"/>
    <property type="match status" value="1"/>
</dbReference>
<reference evidence="4" key="2">
    <citation type="submission" date="2023-06" db="EMBL/GenBank/DDBJ databases">
        <authorList>
            <consortium name="Lawrence Berkeley National Laboratory"/>
            <person name="Haridas S."/>
            <person name="Hensen N."/>
            <person name="Bonometti L."/>
            <person name="Westerberg I."/>
            <person name="Brannstrom I.O."/>
            <person name="Guillou S."/>
            <person name="Cros-Aarteil S."/>
            <person name="Calhoun S."/>
            <person name="Kuo A."/>
            <person name="Mondo S."/>
            <person name="Pangilinan J."/>
            <person name="Riley R."/>
            <person name="Labutti K."/>
            <person name="Andreopoulos B."/>
            <person name="Lipzen A."/>
            <person name="Chen C."/>
            <person name="Yanf M."/>
            <person name="Daum C."/>
            <person name="Ng V."/>
            <person name="Clum A."/>
            <person name="Steindorff A."/>
            <person name="Ohm R."/>
            <person name="Martin F."/>
            <person name="Silar P."/>
            <person name="Natvig D."/>
            <person name="Lalanne C."/>
            <person name="Gautier V."/>
            <person name="Ament-Velasquez S.L."/>
            <person name="Kruys A."/>
            <person name="Hutchinson M.I."/>
            <person name="Powell A.J."/>
            <person name="Barry K."/>
            <person name="Miller A.N."/>
            <person name="Grigoriev I.V."/>
            <person name="Debuchy R."/>
            <person name="Gladieux P."/>
            <person name="Thoren M.H."/>
            <person name="Johannesson H."/>
        </authorList>
    </citation>
    <scope>NUCLEOTIDE SEQUENCE</scope>
    <source>
        <strain evidence="4">CBS 958.72</strain>
    </source>
</reference>
<proteinExistence type="predicted"/>
<dbReference type="PANTHER" id="PTHR38791:SF5">
    <property type="entry name" value="TRANSCRIPTION FACTOR DBAG-RELATED"/>
    <property type="match status" value="1"/>
</dbReference>
<accession>A0AAE0KN37</accession>
<reference evidence="4" key="1">
    <citation type="journal article" date="2023" name="Mol. Phylogenet. Evol.">
        <title>Genome-scale phylogeny and comparative genomics of the fungal order Sordariales.</title>
        <authorList>
            <person name="Hensen N."/>
            <person name="Bonometti L."/>
            <person name="Westerberg I."/>
            <person name="Brannstrom I.O."/>
            <person name="Guillou S."/>
            <person name="Cros-Aarteil S."/>
            <person name="Calhoun S."/>
            <person name="Haridas S."/>
            <person name="Kuo A."/>
            <person name="Mondo S."/>
            <person name="Pangilinan J."/>
            <person name="Riley R."/>
            <person name="LaButti K."/>
            <person name="Andreopoulos B."/>
            <person name="Lipzen A."/>
            <person name="Chen C."/>
            <person name="Yan M."/>
            <person name="Daum C."/>
            <person name="Ng V."/>
            <person name="Clum A."/>
            <person name="Steindorff A."/>
            <person name="Ohm R.A."/>
            <person name="Martin F."/>
            <person name="Silar P."/>
            <person name="Natvig D.O."/>
            <person name="Lalanne C."/>
            <person name="Gautier V."/>
            <person name="Ament-Velasquez S.L."/>
            <person name="Kruys A."/>
            <person name="Hutchinson M.I."/>
            <person name="Powell A.J."/>
            <person name="Barry K."/>
            <person name="Miller A.N."/>
            <person name="Grigoriev I.V."/>
            <person name="Debuchy R."/>
            <person name="Gladieux P."/>
            <person name="Hiltunen Thoren M."/>
            <person name="Johannesson H."/>
        </authorList>
    </citation>
    <scope>NUCLEOTIDE SEQUENCE</scope>
    <source>
        <strain evidence="4">CBS 958.72</strain>
    </source>
</reference>
<dbReference type="PANTHER" id="PTHR38791">
    <property type="entry name" value="ZN(II)2CYS6 TRANSCRIPTION FACTOR (EUROFUNG)-RELATED-RELATED"/>
    <property type="match status" value="1"/>
</dbReference>
<dbReference type="GO" id="GO:0000981">
    <property type="term" value="F:DNA-binding transcription factor activity, RNA polymerase II-specific"/>
    <property type="evidence" value="ECO:0007669"/>
    <property type="project" value="InterPro"/>
</dbReference>
<dbReference type="InterPro" id="IPR001138">
    <property type="entry name" value="Zn2Cys6_DnaBD"/>
</dbReference>
<dbReference type="InterPro" id="IPR053175">
    <property type="entry name" value="DHMBA_Reg_Transcription_Factor"/>
</dbReference>
<evidence type="ECO:0000256" key="1">
    <source>
        <dbReference type="ARBA" id="ARBA00023242"/>
    </source>
</evidence>
<dbReference type="PROSITE" id="PS00463">
    <property type="entry name" value="ZN2_CY6_FUNGAL_1"/>
    <property type="match status" value="1"/>
</dbReference>
<name>A0AAE0KN37_9PEZI</name>
<organism evidence="4 5">
    <name type="scientific">Lasiosphaeria ovina</name>
    <dbReference type="NCBI Taxonomy" id="92902"/>
    <lineage>
        <taxon>Eukaryota</taxon>
        <taxon>Fungi</taxon>
        <taxon>Dikarya</taxon>
        <taxon>Ascomycota</taxon>
        <taxon>Pezizomycotina</taxon>
        <taxon>Sordariomycetes</taxon>
        <taxon>Sordariomycetidae</taxon>
        <taxon>Sordariales</taxon>
        <taxon>Lasiosphaeriaceae</taxon>
        <taxon>Lasiosphaeria</taxon>
    </lineage>
</organism>
<dbReference type="AlphaFoldDB" id="A0AAE0KN37"/>
<gene>
    <name evidence="4" type="ORF">B0T24DRAFT_159006</name>
</gene>
<evidence type="ECO:0000313" key="5">
    <source>
        <dbReference type="Proteomes" id="UP001287356"/>
    </source>
</evidence>
<evidence type="ECO:0000256" key="2">
    <source>
        <dbReference type="SAM" id="MobiDB-lite"/>
    </source>
</evidence>
<dbReference type="InterPro" id="IPR036864">
    <property type="entry name" value="Zn2-C6_fun-type_DNA-bd_sf"/>
</dbReference>
<keyword evidence="5" id="KW-1185">Reference proteome</keyword>
<feature type="domain" description="Zn(2)-C6 fungal-type" evidence="3">
    <location>
        <begin position="10"/>
        <end position="38"/>
    </location>
</feature>
<dbReference type="Proteomes" id="UP001287356">
    <property type="component" value="Unassembled WGS sequence"/>
</dbReference>
<keyword evidence="1" id="KW-0539">Nucleus</keyword>
<dbReference type="Gene3D" id="4.10.240.10">
    <property type="entry name" value="Zn(2)-C6 fungal-type DNA-binding domain"/>
    <property type="match status" value="1"/>
</dbReference>
<dbReference type="SUPFAM" id="SSF57701">
    <property type="entry name" value="Zn2/Cys6 DNA-binding domain"/>
    <property type="match status" value="1"/>
</dbReference>